<keyword evidence="2" id="KW-1185">Reference proteome</keyword>
<protein>
    <submittedName>
        <fullName evidence="1">Uncharacterized protein</fullName>
    </submittedName>
</protein>
<proteinExistence type="predicted"/>
<evidence type="ECO:0000313" key="2">
    <source>
        <dbReference type="Proteomes" id="UP000194154"/>
    </source>
</evidence>
<evidence type="ECO:0000313" key="1">
    <source>
        <dbReference type="EMBL" id="ARQ05695.1"/>
    </source>
</evidence>
<dbReference type="AlphaFoldDB" id="A0A1W7A7U6"/>
<organism evidence="1 2">
    <name type="scientific">Macrococcoides canis</name>
    <dbReference type="NCBI Taxonomy" id="1855823"/>
    <lineage>
        <taxon>Bacteria</taxon>
        <taxon>Bacillati</taxon>
        <taxon>Bacillota</taxon>
        <taxon>Bacilli</taxon>
        <taxon>Bacillales</taxon>
        <taxon>Staphylococcaceae</taxon>
        <taxon>Macrococcoides</taxon>
    </lineage>
</organism>
<name>A0A1W7A7U6_9STAP</name>
<dbReference type="EMBL" id="CP021059">
    <property type="protein sequence ID" value="ARQ05695.1"/>
    <property type="molecule type" value="Genomic_DNA"/>
</dbReference>
<dbReference type="KEGG" id="mcak:MCCS_00210"/>
<sequence length="33" mass="4011">MSKVYKTDKNRTINLKLNLLYGFYNVFNHMTSR</sequence>
<dbReference type="STRING" id="1855823.MCCS_00210"/>
<gene>
    <name evidence="1" type="ORF">MCCS_00210</name>
</gene>
<reference evidence="1 2" key="1">
    <citation type="journal article" date="2017" name="Int. J. Syst. Evol. Microbiol.">
        <title>Macrococcus canis sp. nov., a skin bacterium associated with infections in dogs.</title>
        <authorList>
            <person name="Gobeli Brawand S."/>
            <person name="Cotting K."/>
            <person name="Gomez-Sanz E."/>
            <person name="Collaud A."/>
            <person name="Thomann A."/>
            <person name="Brodard I."/>
            <person name="Rodriguez-Campos S."/>
            <person name="Strauss C."/>
            <person name="Perreten V."/>
        </authorList>
    </citation>
    <scope>NUCLEOTIDE SEQUENCE [LARGE SCALE GENOMIC DNA]</scope>
    <source>
        <strain evidence="1 2">KM45013</strain>
    </source>
</reference>
<accession>A0A1W7A7U6</accession>
<dbReference type="Proteomes" id="UP000194154">
    <property type="component" value="Chromosome"/>
</dbReference>